<dbReference type="SMART" id="SM00543">
    <property type="entry name" value="MIF4G"/>
    <property type="match status" value="2"/>
</dbReference>
<dbReference type="GO" id="GO:0035145">
    <property type="term" value="C:exon-exon junction complex"/>
    <property type="evidence" value="ECO:0007669"/>
    <property type="project" value="TreeGrafter"/>
</dbReference>
<keyword evidence="2" id="KW-0963">Cytoplasm</keyword>
<dbReference type="Proteomes" id="UP000011014">
    <property type="component" value="Unassembled WGS sequence"/>
</dbReference>
<proteinExistence type="predicted"/>
<dbReference type="InterPro" id="IPR007193">
    <property type="entry name" value="Upf2/Nmd2_C"/>
</dbReference>
<feature type="domain" description="MIF4G" evidence="4">
    <location>
        <begin position="292"/>
        <end position="507"/>
    </location>
</feature>
<evidence type="ECO:0000259" key="4">
    <source>
        <dbReference type="SMART" id="SM00543"/>
    </source>
</evidence>
<dbReference type="EMBL" id="FN655686">
    <property type="protein sequence ID" value="CBY39872.1"/>
    <property type="molecule type" value="Genomic_DNA"/>
</dbReference>
<dbReference type="Pfam" id="PF02854">
    <property type="entry name" value="MIF4G"/>
    <property type="match status" value="2"/>
</dbReference>
<dbReference type="Gene3D" id="4.10.80.160">
    <property type="match status" value="1"/>
</dbReference>
<comment type="subcellular location">
    <subcellularLocation>
        <location evidence="1">Cytoplasm</location>
    </subcellularLocation>
</comment>
<sequence length="739" mass="85185">IQEEIAAGLSELYGDDDYDDDHLEDEKEDNDPKELSGQDLFLIKKKYITIIYYKIITLGSSFSIEIQFFLLKFEIILESIPSKAKEEFDVYMKSLMTIYNRELVDAAAQEFLLTLNTPVNRKRLPREIWKVDRRRVDLLPFFTRLAASLKECAPKIADDLASYLLKDFRYHVRKKDQIHFEVKIKNARYIGEATKFGILSRSEATTCLKILVIDFSIVAIEMICGLLESAGRFLFRSPDSHQKTKLLLEQLKRKKNSKNLDARLLAQLDNAIYCCNPPTEVHREVEKRPTVQEYIHRLLYDLLSKRTVAFVLKQFRKMNWKDVEIRDYIIDALSAGYNVKFSVVHCAASVLAGISEYHEEEAIEIVDNILEDIKATMEFPDPRFNQRRLIQVKYLAELYNYKMVSSEVIFTTLYSFITLGVAPDPLTMVSPLDPPENLIRLRLACVMLETCACFFDKGSQKKKLDFYLQYLIRYWLIKKELYAIHNQAFPLGMDHILHDCVESLRPKLKIAQTLDEVSAAIEKIELEAMEKLEQMGFQNEQDTQDGLGAIIEGEEDSQDDHSESVTDTDTQTENENEPSVPKGKFEQCQEDDDFIKELENLMKTDEGMSQAKQTDLNVPMNAKKAIDQGEMKEEGKVVFALVTRKGNKTDVKALHVDQDSRLALGLEAAERERTKKQEEMKNLTLSLAENLAIEEETAELIALSKTPVENRNRERTKKYQHPKAPPNADQMFSVGGRRR</sequence>
<dbReference type="GO" id="GO:0003723">
    <property type="term" value="F:RNA binding"/>
    <property type="evidence" value="ECO:0007669"/>
    <property type="project" value="InterPro"/>
</dbReference>
<feature type="region of interest" description="Disordered" evidence="3">
    <location>
        <begin position="703"/>
        <end position="739"/>
    </location>
</feature>
<dbReference type="InterPro" id="IPR003890">
    <property type="entry name" value="MIF4G-like_typ-3"/>
</dbReference>
<dbReference type="Pfam" id="PF04050">
    <property type="entry name" value="Upf2"/>
    <property type="match status" value="1"/>
</dbReference>
<dbReference type="InterPro" id="IPR039762">
    <property type="entry name" value="Nmd2/UPF2"/>
</dbReference>
<feature type="region of interest" description="Disordered" evidence="3">
    <location>
        <begin position="9"/>
        <end position="33"/>
    </location>
</feature>
<evidence type="ECO:0000256" key="2">
    <source>
        <dbReference type="ARBA" id="ARBA00022490"/>
    </source>
</evidence>
<gene>
    <name evidence="5" type="ORF">GSOID_T00020467001</name>
</gene>
<feature type="compositionally biased region" description="Acidic residues" evidence="3">
    <location>
        <begin position="13"/>
        <end position="29"/>
    </location>
</feature>
<evidence type="ECO:0000256" key="3">
    <source>
        <dbReference type="SAM" id="MobiDB-lite"/>
    </source>
</evidence>
<dbReference type="Gene3D" id="1.25.40.180">
    <property type="match status" value="2"/>
</dbReference>
<organism evidence="5">
    <name type="scientific">Oikopleura dioica</name>
    <name type="common">Tunicate</name>
    <dbReference type="NCBI Taxonomy" id="34765"/>
    <lineage>
        <taxon>Eukaryota</taxon>
        <taxon>Metazoa</taxon>
        <taxon>Chordata</taxon>
        <taxon>Tunicata</taxon>
        <taxon>Appendicularia</taxon>
        <taxon>Copelata</taxon>
        <taxon>Oikopleuridae</taxon>
        <taxon>Oikopleura</taxon>
    </lineage>
</organism>
<dbReference type="InterPro" id="IPR016024">
    <property type="entry name" value="ARM-type_fold"/>
</dbReference>
<name>E4YWN7_OIKDI</name>
<dbReference type="PANTHER" id="PTHR12839">
    <property type="entry name" value="NONSENSE-MEDIATED MRNA DECAY PROTEIN 2 UP-FRAMESHIFT SUPPRESSOR 2"/>
    <property type="match status" value="1"/>
</dbReference>
<evidence type="ECO:0000313" key="5">
    <source>
        <dbReference type="EMBL" id="CBY39872.1"/>
    </source>
</evidence>
<dbReference type="GO" id="GO:0005737">
    <property type="term" value="C:cytoplasm"/>
    <property type="evidence" value="ECO:0007669"/>
    <property type="project" value="UniProtKB-SubCell"/>
</dbReference>
<feature type="domain" description="MIF4G" evidence="4">
    <location>
        <begin position="89"/>
        <end position="278"/>
    </location>
</feature>
<feature type="region of interest" description="Disordered" evidence="3">
    <location>
        <begin position="554"/>
        <end position="587"/>
    </location>
</feature>
<evidence type="ECO:0000256" key="1">
    <source>
        <dbReference type="ARBA" id="ARBA00004496"/>
    </source>
</evidence>
<reference evidence="5" key="1">
    <citation type="journal article" date="2010" name="Science">
        <title>Plasticity of animal genome architecture unmasked by rapid evolution of a pelagic tunicate.</title>
        <authorList>
            <person name="Denoeud F."/>
            <person name="Henriet S."/>
            <person name="Mungpakdee S."/>
            <person name="Aury J.M."/>
            <person name="Da Silva C."/>
            <person name="Brinkmann H."/>
            <person name="Mikhaleva J."/>
            <person name="Olsen L.C."/>
            <person name="Jubin C."/>
            <person name="Canestro C."/>
            <person name="Bouquet J.M."/>
            <person name="Danks G."/>
            <person name="Poulain J."/>
            <person name="Campsteijn C."/>
            <person name="Adamski M."/>
            <person name="Cross I."/>
            <person name="Yadetie F."/>
            <person name="Muffato M."/>
            <person name="Louis A."/>
            <person name="Butcher S."/>
            <person name="Tsagkogeorga G."/>
            <person name="Konrad A."/>
            <person name="Singh S."/>
            <person name="Jensen M.F."/>
            <person name="Cong E.H."/>
            <person name="Eikeseth-Otteraa H."/>
            <person name="Noel B."/>
            <person name="Anthouard V."/>
            <person name="Porcel B.M."/>
            <person name="Kachouri-Lafond R."/>
            <person name="Nishino A."/>
            <person name="Ugolini M."/>
            <person name="Chourrout P."/>
            <person name="Nishida H."/>
            <person name="Aasland R."/>
            <person name="Huzurbazar S."/>
            <person name="Westhof E."/>
            <person name="Delsuc F."/>
            <person name="Lehrach H."/>
            <person name="Reinhardt R."/>
            <person name="Weissenbach J."/>
            <person name="Roy S.W."/>
            <person name="Artiguenave F."/>
            <person name="Postlethwait J.H."/>
            <person name="Manak J.R."/>
            <person name="Thompson E.M."/>
            <person name="Jaillon O."/>
            <person name="Du Pasquier L."/>
            <person name="Boudinot P."/>
            <person name="Liberles D.A."/>
            <person name="Volff J.N."/>
            <person name="Philippe H."/>
            <person name="Lenhard B."/>
            <person name="Roest Crollius H."/>
            <person name="Wincker P."/>
            <person name="Chourrout D."/>
        </authorList>
    </citation>
    <scope>NUCLEOTIDE SEQUENCE [LARGE SCALE GENOMIC DNA]</scope>
</reference>
<feature type="non-terminal residue" evidence="5">
    <location>
        <position position="1"/>
    </location>
</feature>
<dbReference type="GO" id="GO:0000184">
    <property type="term" value="P:nuclear-transcribed mRNA catabolic process, nonsense-mediated decay"/>
    <property type="evidence" value="ECO:0007669"/>
    <property type="project" value="InterPro"/>
</dbReference>
<dbReference type="PANTHER" id="PTHR12839:SF7">
    <property type="entry name" value="REGULATOR OF NONSENSE TRANSCRIPTS 2"/>
    <property type="match status" value="1"/>
</dbReference>
<protein>
    <recommendedName>
        <fullName evidence="4">MIF4G domain-containing protein</fullName>
    </recommendedName>
</protein>
<dbReference type="SUPFAM" id="SSF48371">
    <property type="entry name" value="ARM repeat"/>
    <property type="match status" value="2"/>
</dbReference>
<dbReference type="AlphaFoldDB" id="E4YWN7"/>
<accession>E4YWN7</accession>